<comment type="caution">
    <text evidence="1">The sequence shown here is derived from an EMBL/GenBank/DDBJ whole genome shotgun (WGS) entry which is preliminary data.</text>
</comment>
<organism evidence="1 2">
    <name type="scientific">Rhynocoris fuscipes</name>
    <dbReference type="NCBI Taxonomy" id="488301"/>
    <lineage>
        <taxon>Eukaryota</taxon>
        <taxon>Metazoa</taxon>
        <taxon>Ecdysozoa</taxon>
        <taxon>Arthropoda</taxon>
        <taxon>Hexapoda</taxon>
        <taxon>Insecta</taxon>
        <taxon>Pterygota</taxon>
        <taxon>Neoptera</taxon>
        <taxon>Paraneoptera</taxon>
        <taxon>Hemiptera</taxon>
        <taxon>Heteroptera</taxon>
        <taxon>Panheteroptera</taxon>
        <taxon>Cimicomorpha</taxon>
        <taxon>Reduviidae</taxon>
        <taxon>Harpactorinae</taxon>
        <taxon>Harpactorini</taxon>
        <taxon>Rhynocoris</taxon>
    </lineage>
</organism>
<gene>
    <name evidence="1" type="ORF">O3M35_010328</name>
</gene>
<accession>A0AAW1D258</accession>
<dbReference type="AlphaFoldDB" id="A0AAW1D258"/>
<dbReference type="Proteomes" id="UP001461498">
    <property type="component" value="Unassembled WGS sequence"/>
</dbReference>
<protein>
    <submittedName>
        <fullName evidence="1">Uncharacterized protein</fullName>
    </submittedName>
</protein>
<reference evidence="1 2" key="1">
    <citation type="submission" date="2022-12" db="EMBL/GenBank/DDBJ databases">
        <title>Chromosome-level genome assembly of true bugs.</title>
        <authorList>
            <person name="Ma L."/>
            <person name="Li H."/>
        </authorList>
    </citation>
    <scope>NUCLEOTIDE SEQUENCE [LARGE SCALE GENOMIC DNA]</scope>
    <source>
        <strain evidence="1">Lab_2022b</strain>
    </source>
</reference>
<evidence type="ECO:0000313" key="1">
    <source>
        <dbReference type="EMBL" id="KAK9503860.1"/>
    </source>
</evidence>
<sequence length="203" mass="22297">MSLCQSEPLFSPVKEALPLLPPTNYSVDSLDADDQEHLIVTCQANKHNYTIAFHGSTLMGDTSEYTDTAVSDAPTTTWSNLTKVLRRPRNRSKTISLPDLAAPPKLSCSAVALGRCMKLYDIQNSSSATSESFSGSGGEARFNNGHCQAGTGGNFSLLRMFIAQRSHATEQTNDNARYAIFFLMLDFNLAWNVCESDHFRCNT</sequence>
<evidence type="ECO:0000313" key="2">
    <source>
        <dbReference type="Proteomes" id="UP001461498"/>
    </source>
</evidence>
<keyword evidence="2" id="KW-1185">Reference proteome</keyword>
<name>A0AAW1D258_9HEMI</name>
<dbReference type="EMBL" id="JAPXFL010000007">
    <property type="protein sequence ID" value="KAK9503860.1"/>
    <property type="molecule type" value="Genomic_DNA"/>
</dbReference>
<proteinExistence type="predicted"/>